<proteinExistence type="predicted"/>
<dbReference type="InterPro" id="IPR018145">
    <property type="entry name" value="CagE_TrbE_VirB_cntrl_dom"/>
</dbReference>
<evidence type="ECO:0000259" key="1">
    <source>
        <dbReference type="Pfam" id="PF03135"/>
    </source>
</evidence>
<accession>A0ABP0ERT5</accession>
<feature type="domain" description="CagE TrbE VirB component of type IV transporter system central" evidence="1">
    <location>
        <begin position="172"/>
        <end position="382"/>
    </location>
</feature>
<dbReference type="RefSeq" id="WP_338363425.1">
    <property type="nucleotide sequence ID" value="NZ_CAWVOK010000005.1"/>
</dbReference>
<dbReference type="EMBL" id="CAWVOK010000005">
    <property type="protein sequence ID" value="CAK8162405.1"/>
    <property type="molecule type" value="Genomic_DNA"/>
</dbReference>
<evidence type="ECO:0000313" key="2">
    <source>
        <dbReference type="EMBL" id="CAK8162405.1"/>
    </source>
</evidence>
<gene>
    <name evidence="2" type="ORF">CAXC1_140006</name>
</gene>
<organism evidence="2 3">
    <name type="scientific">Candidatus Xenohaliotis californiensis</name>
    <dbReference type="NCBI Taxonomy" id="84677"/>
    <lineage>
        <taxon>Bacteria</taxon>
        <taxon>Pseudomonadati</taxon>
        <taxon>Pseudomonadota</taxon>
        <taxon>Alphaproteobacteria</taxon>
        <taxon>Rickettsiales</taxon>
        <taxon>Anaplasmataceae</taxon>
        <taxon>Candidatus Xenohaliotis</taxon>
    </lineage>
</organism>
<dbReference type="Pfam" id="PF03135">
    <property type="entry name" value="CagE_TrbE_VirB"/>
    <property type="match status" value="1"/>
</dbReference>
<sequence>MKEHQKFKITTDDIIPYACYYNKNTVLTKDGALLQTLEIKFPSTPSERERLNRSIRKTVSKIKRHNIAVWINIVRSKNFMHNAPVQNDIKQVYFAQKLTNEWNKKHNWKQRIFSNKIYLSIVIAPIPKKLITSIFTFKKMHKIHSIALKKNHAALTKISNFITKSIMPYESKMLSIIQDGELFYSEHMQLYYKILYGEDKRFIIQAKNLSFSLTHNRKTIISFNHIETEETNHETNNQESPAKKYIACFCIKSHYDMSTDCIYQITSMENSASFTETVNFLSNANATKNVKRSNYLLKLSKSTNLSAALEINHINNDIKTNHKTIAHDQTIISIFANSTEELYSKSVALQLVAAKLGINIVRLDIHLERGFFAQLPGNSNYMIYRHPISRRHMIQLPIIDTEIAGNPHRIKWNKAYIAILTNTYKKAYLFNFHCDDIGHTLVLGNVQQRTTVLNFLLTQTVCKNTKIIILDYNQCSRVFINAMGGKYLAISQQHSKNSAKIGINFLQENDSPSARQTIKKCLEILSGQKDAPWAEIVKEIMSIPLTTRRLSTIKSLLNKFNINIDDWLDSGKKSGVFDNEKTIDIVSNNTYLIGIDLTNIIEDTQAMKVFTRYILHVVETLPKDMSTVLVFNEIAKMQHNNALSTNINKWLFHLNSKNTIAIFSSDYNKLGDLKITEAHPSLLPTRIMVPSPNARKVAAKLGIDNAEERWLQTTRPMSGKFILQYGQKRDILDFDTRKVKTINMLYSNSKKIRAMLKFKKEHGSSIKKWIDAMLNWHG</sequence>
<protein>
    <recommendedName>
        <fullName evidence="1">CagE TrbE VirB component of type IV transporter system central domain-containing protein</fullName>
    </recommendedName>
</protein>
<reference evidence="2 3" key="1">
    <citation type="submission" date="2024-01" db="EMBL/GenBank/DDBJ databases">
        <authorList>
            <person name="Kunselman E."/>
        </authorList>
    </citation>
    <scope>NUCLEOTIDE SEQUENCE [LARGE SCALE GENOMIC DNA]</scope>
    <source>
        <strain evidence="2">2 abalone samples</strain>
    </source>
</reference>
<evidence type="ECO:0000313" key="3">
    <source>
        <dbReference type="Proteomes" id="UP001314181"/>
    </source>
</evidence>
<dbReference type="Proteomes" id="UP001314181">
    <property type="component" value="Unassembled WGS sequence"/>
</dbReference>
<keyword evidence="3" id="KW-1185">Reference proteome</keyword>
<comment type="caution">
    <text evidence="2">The sequence shown here is derived from an EMBL/GenBank/DDBJ whole genome shotgun (WGS) entry which is preliminary data.</text>
</comment>
<name>A0ABP0ERT5_9RICK</name>